<evidence type="ECO:0000313" key="2">
    <source>
        <dbReference type="EMBL" id="CEK47603.1"/>
    </source>
</evidence>
<sequence length="71" mass="8252">FFYLLKRFDHCKQELPTFLIQDGATKSVLPTNGHSSNSRESYSRKIIFWKVFCFGICLAFAGKLWDMAVQN</sequence>
<gene>
    <name evidence="2" type="primary">ORF1732</name>
</gene>
<organism evidence="2">
    <name type="scientific">Arion vulgaris</name>
    <dbReference type="NCBI Taxonomy" id="1028688"/>
    <lineage>
        <taxon>Eukaryota</taxon>
        <taxon>Metazoa</taxon>
        <taxon>Spiralia</taxon>
        <taxon>Lophotrochozoa</taxon>
        <taxon>Mollusca</taxon>
        <taxon>Gastropoda</taxon>
        <taxon>Heterobranchia</taxon>
        <taxon>Euthyneura</taxon>
        <taxon>Panpulmonata</taxon>
        <taxon>Eupulmonata</taxon>
        <taxon>Stylommatophora</taxon>
        <taxon>Helicina</taxon>
        <taxon>Arionoidea</taxon>
        <taxon>Arionidae</taxon>
        <taxon>Arion</taxon>
    </lineage>
</organism>
<name>A0A0B6XUM1_9EUPU</name>
<protein>
    <submittedName>
        <fullName evidence="2">Uncharacterized protein</fullName>
    </submittedName>
</protein>
<dbReference type="AlphaFoldDB" id="A0A0B6XUM1"/>
<accession>A0A0B6XUM1</accession>
<proteinExistence type="predicted"/>
<keyword evidence="1" id="KW-0472">Membrane</keyword>
<evidence type="ECO:0000256" key="1">
    <source>
        <dbReference type="SAM" id="Phobius"/>
    </source>
</evidence>
<feature type="non-terminal residue" evidence="2">
    <location>
        <position position="1"/>
    </location>
</feature>
<keyword evidence="1" id="KW-1133">Transmembrane helix</keyword>
<dbReference type="EMBL" id="HACG01000738">
    <property type="protein sequence ID" value="CEK47603.1"/>
    <property type="molecule type" value="Transcribed_RNA"/>
</dbReference>
<keyword evidence="1" id="KW-0812">Transmembrane</keyword>
<reference evidence="2" key="1">
    <citation type="submission" date="2014-12" db="EMBL/GenBank/DDBJ databases">
        <title>Insight into the proteome of Arion vulgaris.</title>
        <authorList>
            <person name="Aradska J."/>
            <person name="Bulat T."/>
            <person name="Smidak R."/>
            <person name="Sarate P."/>
            <person name="Gangsoo J."/>
            <person name="Sialana F."/>
            <person name="Bilban M."/>
            <person name="Lubec G."/>
        </authorList>
    </citation>
    <scope>NUCLEOTIDE SEQUENCE</scope>
    <source>
        <tissue evidence="2">Skin</tissue>
    </source>
</reference>
<feature type="transmembrane region" description="Helical" evidence="1">
    <location>
        <begin position="47"/>
        <end position="65"/>
    </location>
</feature>
<feature type="non-terminal residue" evidence="2">
    <location>
        <position position="71"/>
    </location>
</feature>